<sequence length="499" mass="59275">MSSYSSRDFSQLKRNNQRGNSILSMSNTYQSDVQYKMCKKIAQLTKVIYYLNSKDEDQQEQIKSLKQLYEEEIDSIYTEKLQSMENLLNQESEKKEQLIKEKGLNEKKYNEQKEKFRLKIRNLESENNKLKTRSNSYINVINQQSLKYRTLQEENLKKLEEVKNNYNQEISLAKTKNEKEISQLKNELADQERKMKVTIDEILRQYQVEADKNKEESELLLENARRKSKELTEAVSSLEELNKQEKEGHRQLMNQKENEIRKIKESQYSNDRALLKLLKKINIEEDNDVMDNIEEEEEEGEDEKKDNNNEDGEYEEIKNGKRVKSTKSINSKDGVESGKEIDINEEEDSSRKSNTSKLISIASLTDEEFLDLIKNREDEYNSIVGPNKREIFLEFSRKFEILLEQNRKYKIQIEKQKDLIDQTMQDEKLKNGIKTEQLIEENSQMKLNLNKAESDLTKLNQKLEDFKSIVEKLKKDNEMLREQENSLNNSLYKIYKLFN</sequence>
<reference evidence="4 5" key="1">
    <citation type="submission" date="2016-08" db="EMBL/GenBank/DDBJ databases">
        <title>A Parts List for Fungal Cellulosomes Revealed by Comparative Genomics.</title>
        <authorList>
            <consortium name="DOE Joint Genome Institute"/>
            <person name="Haitjema C.H."/>
            <person name="Gilmore S.P."/>
            <person name="Henske J.K."/>
            <person name="Solomon K.V."/>
            <person name="De Groot R."/>
            <person name="Kuo A."/>
            <person name="Mondo S.J."/>
            <person name="Salamov A.A."/>
            <person name="Labutti K."/>
            <person name="Zhao Z."/>
            <person name="Chiniquy J."/>
            <person name="Barry K."/>
            <person name="Brewer H.M."/>
            <person name="Purvine S.O."/>
            <person name="Wright A.T."/>
            <person name="Boxma B."/>
            <person name="Van Alen T."/>
            <person name="Hackstein J.H."/>
            <person name="Baker S.E."/>
            <person name="Grigoriev I.V."/>
            <person name="O'Malley M.A."/>
        </authorList>
    </citation>
    <scope>NUCLEOTIDE SEQUENCE [LARGE SCALE GENOMIC DNA]</scope>
    <source>
        <strain evidence="4 5">G1</strain>
    </source>
</reference>
<dbReference type="PANTHER" id="PTHR18870">
    <property type="entry name" value="PROTEIN TAG-278-RELATED"/>
    <property type="match status" value="1"/>
</dbReference>
<feature type="region of interest" description="Disordered" evidence="3">
    <location>
        <begin position="294"/>
        <end position="355"/>
    </location>
</feature>
<name>A0A1Y2F4U0_9FUNG</name>
<keyword evidence="5" id="KW-1185">Reference proteome</keyword>
<dbReference type="Proteomes" id="UP000193920">
    <property type="component" value="Unassembled WGS sequence"/>
</dbReference>
<evidence type="ECO:0000256" key="1">
    <source>
        <dbReference type="ARBA" id="ARBA00023054"/>
    </source>
</evidence>
<evidence type="ECO:0000313" key="4">
    <source>
        <dbReference type="EMBL" id="ORY78356.1"/>
    </source>
</evidence>
<accession>A0A1Y2F4U0</accession>
<feature type="compositionally biased region" description="Basic and acidic residues" evidence="3">
    <location>
        <begin position="333"/>
        <end position="342"/>
    </location>
</feature>
<protein>
    <submittedName>
        <fullName evidence="4">Uncharacterized protein</fullName>
    </submittedName>
</protein>
<keyword evidence="1 2" id="KW-0175">Coiled coil</keyword>
<evidence type="ECO:0000313" key="5">
    <source>
        <dbReference type="Proteomes" id="UP000193920"/>
    </source>
</evidence>
<proteinExistence type="predicted"/>
<gene>
    <name evidence="4" type="ORF">LY90DRAFT_665078</name>
</gene>
<feature type="coiled-coil region" evidence="2">
    <location>
        <begin position="406"/>
        <end position="490"/>
    </location>
</feature>
<dbReference type="PANTHER" id="PTHR18870:SF9">
    <property type="entry name" value="PROTEIN TAG-278-RELATED"/>
    <property type="match status" value="1"/>
</dbReference>
<dbReference type="AlphaFoldDB" id="A0A1Y2F4U0"/>
<organism evidence="4 5">
    <name type="scientific">Neocallimastix californiae</name>
    <dbReference type="NCBI Taxonomy" id="1754190"/>
    <lineage>
        <taxon>Eukaryota</taxon>
        <taxon>Fungi</taxon>
        <taxon>Fungi incertae sedis</taxon>
        <taxon>Chytridiomycota</taxon>
        <taxon>Chytridiomycota incertae sedis</taxon>
        <taxon>Neocallimastigomycetes</taxon>
        <taxon>Neocallimastigales</taxon>
        <taxon>Neocallimastigaceae</taxon>
        <taxon>Neocallimastix</taxon>
    </lineage>
</organism>
<dbReference type="OrthoDB" id="75801at2759"/>
<evidence type="ECO:0000256" key="2">
    <source>
        <dbReference type="SAM" id="Coils"/>
    </source>
</evidence>
<evidence type="ECO:0000256" key="3">
    <source>
        <dbReference type="SAM" id="MobiDB-lite"/>
    </source>
</evidence>
<dbReference type="EMBL" id="MCOG01000017">
    <property type="protein sequence ID" value="ORY78356.1"/>
    <property type="molecule type" value="Genomic_DNA"/>
</dbReference>
<comment type="caution">
    <text evidence="4">The sequence shown here is derived from an EMBL/GenBank/DDBJ whole genome shotgun (WGS) entry which is preliminary data.</text>
</comment>